<proteinExistence type="predicted"/>
<comment type="caution">
    <text evidence="3">The sequence shown here is derived from an EMBL/GenBank/DDBJ whole genome shotgun (WGS) entry which is preliminary data.</text>
</comment>
<dbReference type="InterPro" id="IPR007844">
    <property type="entry name" value="AsmA"/>
</dbReference>
<dbReference type="Proteomes" id="UP000608754">
    <property type="component" value="Unassembled WGS sequence"/>
</dbReference>
<reference evidence="3" key="1">
    <citation type="submission" date="2020-10" db="EMBL/GenBank/DDBJ databases">
        <authorList>
            <person name="Lu T."/>
            <person name="Wang Q."/>
            <person name="Han X."/>
        </authorList>
    </citation>
    <scope>NUCLEOTIDE SEQUENCE</scope>
    <source>
        <strain evidence="3">WQ 117</strain>
    </source>
</reference>
<organism evidence="3 4">
    <name type="scientific">Faecalibacter rhinopitheci</name>
    <dbReference type="NCBI Taxonomy" id="2779678"/>
    <lineage>
        <taxon>Bacteria</taxon>
        <taxon>Pseudomonadati</taxon>
        <taxon>Bacteroidota</taxon>
        <taxon>Flavobacteriia</taxon>
        <taxon>Flavobacteriales</taxon>
        <taxon>Weeksellaceae</taxon>
        <taxon>Faecalibacter</taxon>
    </lineage>
</organism>
<name>A0A8J7K5C0_9FLAO</name>
<feature type="transmembrane region" description="Helical" evidence="1">
    <location>
        <begin position="12"/>
        <end position="36"/>
    </location>
</feature>
<keyword evidence="4" id="KW-1185">Reference proteome</keyword>
<sequence>MKKEKTALPKVYKILKGTGITVGGMALVLYLSPFLFKGTIDNGIKDVAKNYVKTEVEFKKLDISFFKHFPKLTVTLEDSSIKGTPPYGNTNLIDAKEIALGVDIKSLFGDKIIFNELYIDKANIQIQVDSLGRNNYDIMIPSQEMENDEQTDVGLVLNDIKISNSNFQYADLATKVNLNLKNFDYDGFIDFKDNILRLDANTDIKDAFFVYDKETFIKHLTLKGKVNSTIDLNAFTFDFIDNQLELGHFPFTLKGKFQMPNESKVFDLTIASENNNLKYVSALIPETYQQWAKDVEMGGSSKILLTVKGIMNSDTNQNPDVYIETEINDASLNYKKSPTPIKNLNLVSVIDLPSLDPEKLRIKVDNLDFKLLEGKTKANFTYLAGKTMYSEGEINSNVDLEALKNATGFKHISTKGILNLEGNWKGSIQYTDKKLFQKIPTFHLKTTLQNGYFKLDEMPAAIDHINLDMEMDNKDGNFDHTSLAIHQIDAKALDNYLFGKINIKNFKNYPIDANFKAKVHLQDIYKIYPLEGIDLRGDLFAQMKVNGIYDPVRKIVPVSNTVLVVKNGYLRYDDMPNLPLENINIETQIKSGRGSFSDLSVKVLPISFTLAGKPFMINADLKDFNHLDYRIHSKGELKLGDFYKLFPIEGLDVDGIITANLGLKGNNGTALENLQNRGFVKLENITINTKYFPSKFKIKEGSFKFSGSQLTFENVKARYKRNQFIFDGKVSNYINYSLKDTETLKGDINFTSEKININDFMAFNTNETTTSSSAEGVVLLPKNVDVKINGKAKKVLYNDLVLDNFNGNLSLNKGNLKLDQTQFNLVGSTFNLNGIYHPINARNAKFSFDIKGNNFDIQRAYKEITLFREIASAAEKAHGKVSLDYHLEGNLGVDMFPKLKTIKGNGDLVVEDVQLMGFKVFNTVAEKTSKDALHDAKLKNIKIHTSIANNVMTIDRTKFKIAGFRPRIEGQVTLDGYMNIGMRLGLPPFGIIGIPIKITGPADTFEVEVGKYHKEDLNETDDEFAEYQKNLEEEKAKALQQ</sequence>
<dbReference type="RefSeq" id="WP_194183812.1">
    <property type="nucleotide sequence ID" value="NZ_JADGIK010000010.1"/>
</dbReference>
<evidence type="ECO:0000256" key="1">
    <source>
        <dbReference type="SAM" id="Phobius"/>
    </source>
</evidence>
<dbReference type="AlphaFoldDB" id="A0A8J7K5C0"/>
<dbReference type="Pfam" id="PF05170">
    <property type="entry name" value="AsmA"/>
    <property type="match status" value="1"/>
</dbReference>
<feature type="domain" description="AsmA" evidence="2">
    <location>
        <begin position="33"/>
        <end position="209"/>
    </location>
</feature>
<evidence type="ECO:0000313" key="4">
    <source>
        <dbReference type="Proteomes" id="UP000608754"/>
    </source>
</evidence>
<evidence type="ECO:0000259" key="2">
    <source>
        <dbReference type="Pfam" id="PF05170"/>
    </source>
</evidence>
<dbReference type="EMBL" id="JADGIK010000010">
    <property type="protein sequence ID" value="MBF0598238.1"/>
    <property type="molecule type" value="Genomic_DNA"/>
</dbReference>
<protein>
    <submittedName>
        <fullName evidence="3">AsmA family protein</fullName>
    </submittedName>
</protein>
<keyword evidence="1" id="KW-0472">Membrane</keyword>
<gene>
    <name evidence="3" type="ORF">IM532_12440</name>
</gene>
<dbReference type="PANTHER" id="PTHR30441:SF8">
    <property type="entry name" value="DUF748 DOMAIN-CONTAINING PROTEIN"/>
    <property type="match status" value="1"/>
</dbReference>
<accession>A0A8J7K5C0</accession>
<dbReference type="InterPro" id="IPR052894">
    <property type="entry name" value="AsmA-related"/>
</dbReference>
<dbReference type="PANTHER" id="PTHR30441">
    <property type="entry name" value="DUF748 DOMAIN-CONTAINING PROTEIN"/>
    <property type="match status" value="1"/>
</dbReference>
<dbReference type="GO" id="GO:0090313">
    <property type="term" value="P:regulation of protein targeting to membrane"/>
    <property type="evidence" value="ECO:0007669"/>
    <property type="project" value="TreeGrafter"/>
</dbReference>
<keyword evidence="1" id="KW-0812">Transmembrane</keyword>
<dbReference type="GO" id="GO:0005886">
    <property type="term" value="C:plasma membrane"/>
    <property type="evidence" value="ECO:0007669"/>
    <property type="project" value="TreeGrafter"/>
</dbReference>
<keyword evidence="1" id="KW-1133">Transmembrane helix</keyword>
<evidence type="ECO:0000313" key="3">
    <source>
        <dbReference type="EMBL" id="MBF0598238.1"/>
    </source>
</evidence>